<dbReference type="Proteomes" id="UP000015455">
    <property type="component" value="Unassembled WGS sequence"/>
</dbReference>
<gene>
    <name evidence="1" type="ORF">M622_08970</name>
</gene>
<protein>
    <submittedName>
        <fullName evidence="1">Uncharacterized protein</fullName>
    </submittedName>
</protein>
<dbReference type="PATRIC" id="fig|1348657.5.peg.324"/>
<organism evidence="1 2">
    <name type="scientific">Thauera terpenica 58Eu</name>
    <dbReference type="NCBI Taxonomy" id="1348657"/>
    <lineage>
        <taxon>Bacteria</taxon>
        <taxon>Pseudomonadati</taxon>
        <taxon>Pseudomonadota</taxon>
        <taxon>Betaproteobacteria</taxon>
        <taxon>Rhodocyclales</taxon>
        <taxon>Zoogloeaceae</taxon>
        <taxon>Thauera</taxon>
    </lineage>
</organism>
<evidence type="ECO:0000313" key="2">
    <source>
        <dbReference type="Proteomes" id="UP000015455"/>
    </source>
</evidence>
<proteinExistence type="predicted"/>
<name>S9ZU95_9RHOO</name>
<accession>S9ZU95</accession>
<sequence>MAMWRGVMLDLAQARLDWIHPDHYEKGQQVDVVETKSGGEGRLSFEVDEGETALRFRLTESGRFPCIRQGKAADGVILHFGRDQSLRALHLVELKSKVGSSQWRSVKLQLQGALHNAHALLGVLGLECPKEVVCHTAYKQDALSQNPVLLKAQVGVRVEVSGDVADWISGSVEIDRRFPRLKHFRHERDAAGNARVRLSV</sequence>
<dbReference type="EMBL" id="ATJV01000002">
    <property type="protein sequence ID" value="EPZ17072.1"/>
    <property type="molecule type" value="Genomic_DNA"/>
</dbReference>
<keyword evidence="2" id="KW-1185">Reference proteome</keyword>
<comment type="caution">
    <text evidence="1">The sequence shown here is derived from an EMBL/GenBank/DDBJ whole genome shotgun (WGS) entry which is preliminary data.</text>
</comment>
<dbReference type="eggNOG" id="ENOG5033FHG">
    <property type="taxonomic scope" value="Bacteria"/>
</dbReference>
<reference evidence="1 2" key="1">
    <citation type="submission" date="2013-06" db="EMBL/GenBank/DDBJ databases">
        <title>Draft genome sequence of Thauera terpenica.</title>
        <authorList>
            <person name="Liu B."/>
            <person name="Frostegard A.H."/>
            <person name="Shapleigh J.P."/>
        </authorList>
    </citation>
    <scope>NUCLEOTIDE SEQUENCE [LARGE SCALE GENOMIC DNA]</scope>
    <source>
        <strain evidence="1 2">58Eu</strain>
    </source>
</reference>
<evidence type="ECO:0000313" key="1">
    <source>
        <dbReference type="EMBL" id="EPZ17072.1"/>
    </source>
</evidence>
<dbReference type="AlphaFoldDB" id="S9ZU95"/>
<dbReference type="STRING" id="1348657.M622_08970"/>